<name>A0A7W2D2A5_9ACTN</name>
<dbReference type="Gene3D" id="3.10.129.10">
    <property type="entry name" value="Hotdog Thioesterase"/>
    <property type="match status" value="1"/>
</dbReference>
<evidence type="ECO:0000259" key="3">
    <source>
        <dbReference type="Pfam" id="PF03061"/>
    </source>
</evidence>
<proteinExistence type="inferred from homology"/>
<dbReference type="InterPro" id="IPR006683">
    <property type="entry name" value="Thioestr_dom"/>
</dbReference>
<evidence type="ECO:0000256" key="2">
    <source>
        <dbReference type="ARBA" id="ARBA00022801"/>
    </source>
</evidence>
<dbReference type="PANTHER" id="PTHR21660:SF1">
    <property type="entry name" value="ACYL-COENZYME A THIOESTERASE 13"/>
    <property type="match status" value="1"/>
</dbReference>
<evidence type="ECO:0000256" key="1">
    <source>
        <dbReference type="ARBA" id="ARBA00008324"/>
    </source>
</evidence>
<accession>A0A7W2D2A5</accession>
<dbReference type="RefSeq" id="WP_181865130.1">
    <property type="nucleotide sequence ID" value="NZ_JACEQY010000020.1"/>
</dbReference>
<dbReference type="Pfam" id="PF03061">
    <property type="entry name" value="4HBT"/>
    <property type="match status" value="1"/>
</dbReference>
<dbReference type="AlphaFoldDB" id="A0A7W2D2A5"/>
<protein>
    <submittedName>
        <fullName evidence="4">PaaI family thioesterase</fullName>
    </submittedName>
</protein>
<comment type="similarity">
    <text evidence="1">Belongs to the thioesterase PaaI family.</text>
</comment>
<dbReference type="InterPro" id="IPR029069">
    <property type="entry name" value="HotDog_dom_sf"/>
</dbReference>
<dbReference type="Proteomes" id="UP000586976">
    <property type="component" value="Unassembled WGS sequence"/>
</dbReference>
<dbReference type="NCBIfam" id="TIGR00369">
    <property type="entry name" value="unchar_dom_1"/>
    <property type="match status" value="1"/>
</dbReference>
<reference evidence="4 5" key="1">
    <citation type="submission" date="2020-07" db="EMBL/GenBank/DDBJ databases">
        <title>Streptomyces isolated from Indian soil.</title>
        <authorList>
            <person name="Mandal S."/>
            <person name="Maiti P.K."/>
        </authorList>
    </citation>
    <scope>NUCLEOTIDE SEQUENCE [LARGE SCALE GENOMIC DNA]</scope>
    <source>
        <strain evidence="4 5">PSKA54</strain>
    </source>
</reference>
<evidence type="ECO:0000313" key="4">
    <source>
        <dbReference type="EMBL" id="MBA4863406.1"/>
    </source>
</evidence>
<sequence length="175" mass="19242">MTVAARTLTDQEQRERREWFRARWERGVKFNRGCGMRVLRWDPDGVEVALPYAEALSAHEGVFHGGVISALIDTAGAGAVIAGHDFEKGSLLSTVSMSVQYLAPARGREAVAYARCVRRGRRLHFADVDVTADGRICARGQVVVTISGERPGVGDPIEPIDRIEPIDPIEPFTEE</sequence>
<gene>
    <name evidence="4" type="ORF">H1V43_18860</name>
</gene>
<feature type="domain" description="Thioesterase" evidence="3">
    <location>
        <begin position="61"/>
        <end position="134"/>
    </location>
</feature>
<keyword evidence="2" id="KW-0378">Hydrolase</keyword>
<keyword evidence="5" id="KW-1185">Reference proteome</keyword>
<dbReference type="EMBL" id="JACEQY010000020">
    <property type="protein sequence ID" value="MBA4863406.1"/>
    <property type="molecule type" value="Genomic_DNA"/>
</dbReference>
<dbReference type="SUPFAM" id="SSF54637">
    <property type="entry name" value="Thioesterase/thiol ester dehydrase-isomerase"/>
    <property type="match status" value="1"/>
</dbReference>
<evidence type="ECO:0000313" key="5">
    <source>
        <dbReference type="Proteomes" id="UP000586976"/>
    </source>
</evidence>
<organism evidence="4 5">
    <name type="scientific">Streptomyces himalayensis subsp. aureolus</name>
    <dbReference type="NCBI Taxonomy" id="2758039"/>
    <lineage>
        <taxon>Bacteria</taxon>
        <taxon>Bacillati</taxon>
        <taxon>Actinomycetota</taxon>
        <taxon>Actinomycetes</taxon>
        <taxon>Kitasatosporales</taxon>
        <taxon>Streptomycetaceae</taxon>
        <taxon>Streptomyces</taxon>
        <taxon>Streptomyces himalayensis</taxon>
    </lineage>
</organism>
<comment type="caution">
    <text evidence="4">The sequence shown here is derived from an EMBL/GenBank/DDBJ whole genome shotgun (WGS) entry which is preliminary data.</text>
</comment>
<dbReference type="GO" id="GO:0047617">
    <property type="term" value="F:fatty acyl-CoA hydrolase activity"/>
    <property type="evidence" value="ECO:0007669"/>
    <property type="project" value="InterPro"/>
</dbReference>
<dbReference type="CDD" id="cd03443">
    <property type="entry name" value="PaaI_thioesterase"/>
    <property type="match status" value="1"/>
</dbReference>
<dbReference type="InterPro" id="IPR003736">
    <property type="entry name" value="PAAI_dom"/>
</dbReference>
<dbReference type="InterPro" id="IPR039298">
    <property type="entry name" value="ACOT13"/>
</dbReference>
<dbReference type="PANTHER" id="PTHR21660">
    <property type="entry name" value="THIOESTERASE SUPERFAMILY MEMBER-RELATED"/>
    <property type="match status" value="1"/>
</dbReference>